<keyword evidence="2 5" id="KW-0689">Ribosomal protein</keyword>
<dbReference type="PATRIC" id="fig|1618489.3.peg.267"/>
<dbReference type="EMBL" id="LBVR01000013">
    <property type="protein sequence ID" value="KKQ91402.1"/>
    <property type="molecule type" value="Genomic_DNA"/>
</dbReference>
<comment type="caution">
    <text evidence="5">The sequence shown here is derived from an EMBL/GenBank/DDBJ whole genome shotgun (WGS) entry which is preliminary data.</text>
</comment>
<evidence type="ECO:0000256" key="3">
    <source>
        <dbReference type="ARBA" id="ARBA00023274"/>
    </source>
</evidence>
<evidence type="ECO:0000259" key="4">
    <source>
        <dbReference type="Pfam" id="PF00177"/>
    </source>
</evidence>
<dbReference type="AlphaFoldDB" id="A0A0G0LK48"/>
<name>A0A0G0LK48_9BACT</name>
<dbReference type="InterPro" id="IPR000235">
    <property type="entry name" value="Ribosomal_uS7"/>
</dbReference>
<comment type="similarity">
    <text evidence="1">Belongs to the universal ribosomal protein uS7 family.</text>
</comment>
<protein>
    <submittedName>
        <fullName evidence="5">30S ribosomal protein S7</fullName>
    </submittedName>
</protein>
<evidence type="ECO:0000313" key="5">
    <source>
        <dbReference type="EMBL" id="KKQ91402.1"/>
    </source>
</evidence>
<dbReference type="SUPFAM" id="SSF47973">
    <property type="entry name" value="Ribosomal protein S7"/>
    <property type="match status" value="1"/>
</dbReference>
<reference evidence="5 6" key="1">
    <citation type="journal article" date="2015" name="Nature">
        <title>rRNA introns, odd ribosomes, and small enigmatic genomes across a large radiation of phyla.</title>
        <authorList>
            <person name="Brown C.T."/>
            <person name="Hug L.A."/>
            <person name="Thomas B.C."/>
            <person name="Sharon I."/>
            <person name="Castelle C.J."/>
            <person name="Singh A."/>
            <person name="Wilkins M.J."/>
            <person name="Williams K.H."/>
            <person name="Banfield J.F."/>
        </authorList>
    </citation>
    <scope>NUCLEOTIDE SEQUENCE [LARGE SCALE GENOMIC DNA]</scope>
</reference>
<evidence type="ECO:0000256" key="1">
    <source>
        <dbReference type="ARBA" id="ARBA00007151"/>
    </source>
</evidence>
<dbReference type="Proteomes" id="UP000033841">
    <property type="component" value="Unassembled WGS sequence"/>
</dbReference>
<dbReference type="Gene3D" id="1.10.455.10">
    <property type="entry name" value="Ribosomal protein S7 domain"/>
    <property type="match status" value="1"/>
</dbReference>
<proteinExistence type="inferred from homology"/>
<keyword evidence="3" id="KW-0687">Ribonucleoprotein</keyword>
<evidence type="ECO:0000313" key="6">
    <source>
        <dbReference type="Proteomes" id="UP000033841"/>
    </source>
</evidence>
<dbReference type="PANTHER" id="PTHR11205">
    <property type="entry name" value="RIBOSOMAL PROTEIN S7"/>
    <property type="match status" value="1"/>
</dbReference>
<dbReference type="PIRSF" id="PIRSF002122">
    <property type="entry name" value="RPS7p_RPS7a_RPS5e_RPS7o"/>
    <property type="match status" value="1"/>
</dbReference>
<dbReference type="InterPro" id="IPR036823">
    <property type="entry name" value="Ribosomal_uS7_dom_sf"/>
</dbReference>
<dbReference type="InterPro" id="IPR023798">
    <property type="entry name" value="Ribosomal_uS7_dom"/>
</dbReference>
<organism evidence="5 6">
    <name type="scientific">Candidatus Shapirobacteria bacterium GW2011_GWE1_38_92</name>
    <dbReference type="NCBI Taxonomy" id="1618489"/>
    <lineage>
        <taxon>Bacteria</taxon>
        <taxon>Candidatus Shapironibacteriota</taxon>
    </lineage>
</organism>
<feature type="domain" description="Small ribosomal subunit protein uS7" evidence="4">
    <location>
        <begin position="3"/>
        <end position="105"/>
    </location>
</feature>
<accession>A0A0G0LK48</accession>
<dbReference type="GO" id="GO:0005840">
    <property type="term" value="C:ribosome"/>
    <property type="evidence" value="ECO:0007669"/>
    <property type="project" value="UniProtKB-KW"/>
</dbReference>
<dbReference type="GO" id="GO:1990904">
    <property type="term" value="C:ribonucleoprotein complex"/>
    <property type="evidence" value="ECO:0007669"/>
    <property type="project" value="UniProtKB-KW"/>
</dbReference>
<gene>
    <name evidence="5" type="ORF">UT14_C0013G0011</name>
</gene>
<dbReference type="GO" id="GO:0006412">
    <property type="term" value="P:translation"/>
    <property type="evidence" value="ECO:0007669"/>
    <property type="project" value="InterPro"/>
</dbReference>
<sequence length="112" mass="12731">MASQKQVYDALELIKKETKQNPVEIFEISLDNIRPKVEVRPRRIGGSVYQVPTPVRTHRQNSLAIRWLVNASAEKLAAEILAAHKNEGSAVTKRTEVERMADANKAFAHLRW</sequence>
<evidence type="ECO:0000256" key="2">
    <source>
        <dbReference type="ARBA" id="ARBA00022980"/>
    </source>
</evidence>
<dbReference type="Pfam" id="PF00177">
    <property type="entry name" value="Ribosomal_S7"/>
    <property type="match status" value="1"/>
</dbReference>